<feature type="domain" description="TonB-dependent receptor plug" evidence="11">
    <location>
        <begin position="223"/>
        <end position="349"/>
    </location>
</feature>
<dbReference type="OrthoDB" id="9768177at2"/>
<dbReference type="InterPro" id="IPR008969">
    <property type="entry name" value="CarboxyPept-like_regulatory"/>
</dbReference>
<dbReference type="InterPro" id="IPR023996">
    <property type="entry name" value="TonB-dep_OMP_SusC/RagA"/>
</dbReference>
<evidence type="ECO:0000313" key="12">
    <source>
        <dbReference type="EMBL" id="SEA50280.1"/>
    </source>
</evidence>
<dbReference type="SUPFAM" id="SSF56935">
    <property type="entry name" value="Porins"/>
    <property type="match status" value="1"/>
</dbReference>
<protein>
    <submittedName>
        <fullName evidence="12">TonB-linked outer membrane protein, SusC/RagA family</fullName>
    </submittedName>
</protein>
<accession>A0A1H4BQF5</accession>
<dbReference type="AlphaFoldDB" id="A0A1H4BQF5"/>
<gene>
    <name evidence="12" type="ORF">SAMN05660909_02220</name>
</gene>
<dbReference type="PROSITE" id="PS52016">
    <property type="entry name" value="TONB_DEPENDENT_REC_3"/>
    <property type="match status" value="1"/>
</dbReference>
<evidence type="ECO:0000256" key="9">
    <source>
        <dbReference type="RuleBase" id="RU003357"/>
    </source>
</evidence>
<dbReference type="InterPro" id="IPR039426">
    <property type="entry name" value="TonB-dep_rcpt-like"/>
</dbReference>
<name>A0A1H4BQF5_9BACT</name>
<keyword evidence="3 8" id="KW-1134">Transmembrane beta strand</keyword>
<keyword evidence="13" id="KW-1185">Reference proteome</keyword>
<keyword evidence="2 8" id="KW-0813">Transport</keyword>
<evidence type="ECO:0000256" key="5">
    <source>
        <dbReference type="ARBA" id="ARBA00023077"/>
    </source>
</evidence>
<proteinExistence type="inferred from homology"/>
<evidence type="ECO:0000256" key="1">
    <source>
        <dbReference type="ARBA" id="ARBA00004571"/>
    </source>
</evidence>
<evidence type="ECO:0000313" key="13">
    <source>
        <dbReference type="Proteomes" id="UP000199656"/>
    </source>
</evidence>
<dbReference type="InterPro" id="IPR012910">
    <property type="entry name" value="Plug_dom"/>
</dbReference>
<dbReference type="EMBL" id="FNRL01000008">
    <property type="protein sequence ID" value="SEA50280.1"/>
    <property type="molecule type" value="Genomic_DNA"/>
</dbReference>
<organism evidence="12 13">
    <name type="scientific">Chitinophaga terrae</name>
    <name type="common">ex Kim and Jung 2007</name>
    <dbReference type="NCBI Taxonomy" id="408074"/>
    <lineage>
        <taxon>Bacteria</taxon>
        <taxon>Pseudomonadati</taxon>
        <taxon>Bacteroidota</taxon>
        <taxon>Chitinophagia</taxon>
        <taxon>Chitinophagales</taxon>
        <taxon>Chitinophagaceae</taxon>
        <taxon>Chitinophaga</taxon>
    </lineage>
</organism>
<feature type="domain" description="TonB-dependent receptor-like beta-barrel" evidence="10">
    <location>
        <begin position="573"/>
        <end position="967"/>
    </location>
</feature>
<evidence type="ECO:0000256" key="3">
    <source>
        <dbReference type="ARBA" id="ARBA00022452"/>
    </source>
</evidence>
<evidence type="ECO:0000256" key="7">
    <source>
        <dbReference type="ARBA" id="ARBA00023237"/>
    </source>
</evidence>
<dbReference type="RefSeq" id="WP_089761545.1">
    <property type="nucleotide sequence ID" value="NZ_BKAT01000011.1"/>
</dbReference>
<dbReference type="InterPro" id="IPR037066">
    <property type="entry name" value="Plug_dom_sf"/>
</dbReference>
<dbReference type="Gene3D" id="2.170.130.10">
    <property type="entry name" value="TonB-dependent receptor, plug domain"/>
    <property type="match status" value="1"/>
</dbReference>
<dbReference type="InterPro" id="IPR036942">
    <property type="entry name" value="Beta-barrel_TonB_sf"/>
</dbReference>
<keyword evidence="7 8" id="KW-0998">Cell outer membrane</keyword>
<dbReference type="SUPFAM" id="SSF49464">
    <property type="entry name" value="Carboxypeptidase regulatory domain-like"/>
    <property type="match status" value="1"/>
</dbReference>
<keyword evidence="6 8" id="KW-0472">Membrane</keyword>
<dbReference type="Pfam" id="PF13715">
    <property type="entry name" value="CarbopepD_reg_2"/>
    <property type="match status" value="1"/>
</dbReference>
<dbReference type="STRING" id="408074.SAMN05660909_02220"/>
<evidence type="ECO:0000256" key="2">
    <source>
        <dbReference type="ARBA" id="ARBA00022448"/>
    </source>
</evidence>
<dbReference type="Gene3D" id="2.40.170.20">
    <property type="entry name" value="TonB-dependent receptor, beta-barrel domain"/>
    <property type="match status" value="1"/>
</dbReference>
<comment type="subcellular location">
    <subcellularLocation>
        <location evidence="1 8">Cell outer membrane</location>
        <topology evidence="1 8">Multi-pass membrane protein</topology>
    </subcellularLocation>
</comment>
<dbReference type="GO" id="GO:0009279">
    <property type="term" value="C:cell outer membrane"/>
    <property type="evidence" value="ECO:0007669"/>
    <property type="project" value="UniProtKB-SubCell"/>
</dbReference>
<comment type="similarity">
    <text evidence="8 9">Belongs to the TonB-dependent receptor family.</text>
</comment>
<dbReference type="Pfam" id="PF07715">
    <property type="entry name" value="Plug"/>
    <property type="match status" value="1"/>
</dbReference>
<keyword evidence="5 9" id="KW-0798">TonB box</keyword>
<evidence type="ECO:0000259" key="10">
    <source>
        <dbReference type="Pfam" id="PF00593"/>
    </source>
</evidence>
<keyword evidence="4 8" id="KW-0812">Transmembrane</keyword>
<dbReference type="InterPro" id="IPR000531">
    <property type="entry name" value="Beta-barrel_TonB"/>
</dbReference>
<reference evidence="13" key="1">
    <citation type="submission" date="2016-10" db="EMBL/GenBank/DDBJ databases">
        <authorList>
            <person name="Varghese N."/>
            <person name="Submissions S."/>
        </authorList>
    </citation>
    <scope>NUCLEOTIDE SEQUENCE [LARGE SCALE GENOMIC DNA]</scope>
    <source>
        <strain evidence="13">DSM 23920</strain>
    </source>
</reference>
<evidence type="ECO:0000256" key="8">
    <source>
        <dbReference type="PROSITE-ProRule" id="PRU01360"/>
    </source>
</evidence>
<evidence type="ECO:0000256" key="6">
    <source>
        <dbReference type="ARBA" id="ARBA00023136"/>
    </source>
</evidence>
<dbReference type="Proteomes" id="UP000199656">
    <property type="component" value="Unassembled WGS sequence"/>
</dbReference>
<evidence type="ECO:0000259" key="11">
    <source>
        <dbReference type="Pfam" id="PF07715"/>
    </source>
</evidence>
<dbReference type="NCBIfam" id="TIGR04057">
    <property type="entry name" value="SusC_RagA_signa"/>
    <property type="match status" value="1"/>
</dbReference>
<dbReference type="NCBIfam" id="TIGR04056">
    <property type="entry name" value="OMP_RagA_SusC"/>
    <property type="match status" value="1"/>
</dbReference>
<dbReference type="Pfam" id="PF00593">
    <property type="entry name" value="TonB_dep_Rec_b-barrel"/>
    <property type="match status" value="1"/>
</dbReference>
<sequence length="1186" mass="131695">MKQTSNLLCCGARRFRVLLFLLLLMVTGETAYSQVSPALDKRITYKATNKPLALVLKDIRALSNVRFTYNADEVRRQPPVTIDVKSETLERILKTILDAKKLDFVEDMGGIVIYPVTPTQQKTVEKIGFPVRGQVTGPDGNGLPGVSIQAERTKTGTVTTDNGLFSMVIEEGESLRFSLMGMKAVTMKVNTMPEMLKVQMETAPIQVQEVLVNGYQKIDPRLATGATYKIKAADIMQPGVPTVDKMLQGKIPGLMVVNNSGSVNARPTIRMRGTSTFVGNASPLWVIDGMIRTDPVDISAESLNGLSNGNYSLMGNAIAGLNPYDIESITFLRDAAATSIYGVRAANGVIVVTTKRGKAGPANVTYNTWTRFSRRPGYGDLQLMNSAERMLFSQQMVEDGKPVSANGFLYADSYEALVRKLFRHEITEEYFKQKVTEVSSRNTDWFQLLFQNAVSTSHNISVSGGVGNTTYYTSFGFLQDQGVAKLDRNKQFSTSTNINTAIGKRVTLGINILGSYTKKRGYYNGTVSPLDYALKTSRTVAKDDFYEIANATDIPKRYGAGPIKFNIFNELDNTYNENGGYSFSVQVQGRYDIGRGFSFNNQSSVGVNHINLYNYATERSSYIANIRGYNYGETYPQEVLNQSTIPIGGLGATAYTNMFSYSTRNSFNFSTNVRNMLDRVYVDLGTEINSAVNKGLAMQRSGFFPDRGMKFYSSDLGNTRLLATNITDMITNSVGVYLSGGYNYDNRYTLSATVRSDGSNRFGQYSNQKFLPNYSVGFRWDAKSEEWLKESKLIDALFVNASYGTQGNVVNQVGPSLIASYSTNINEANIFNRPGIVLKSLPYPDLRWEKTQQYNLGVNVSVFNNKVNIDFNTYRKKGRDLIVAHNIPYENGVSTNLTNNGVMDNSGYELQLTLIPIQRKNISLSLTFMNNWNINNVRDTGYLNTYNDYLNGTAKVNGRAVDGFYSYRYGGPDPQTGLPTVTNMNDKISSPENFLVYSGQVLPKLTGTFSFTFRYRNLSLSSDFYYAVGNKKRMNGLYQYGNNRYPSTMGNMSREMLDRWRKPGDELYTKIPAAVDLFSQGTIEVPMANASGAAVRINRYDLFDFGDLMVADGSFLRCNVINLGYMVPQSVVKQLKLKGLQLGAGVRNPFKIKARKLKGQDPEIDGVGSTALPVVPEYTGSISVTF</sequence>
<dbReference type="InterPro" id="IPR023997">
    <property type="entry name" value="TonB-dep_OMP_SusC/RagA_CS"/>
</dbReference>
<evidence type="ECO:0000256" key="4">
    <source>
        <dbReference type="ARBA" id="ARBA00022692"/>
    </source>
</evidence>